<dbReference type="Proteomes" id="UP000231279">
    <property type="component" value="Unassembled WGS sequence"/>
</dbReference>
<organism evidence="2 3">
    <name type="scientific">Handroanthus impetiginosus</name>
    <dbReference type="NCBI Taxonomy" id="429701"/>
    <lineage>
        <taxon>Eukaryota</taxon>
        <taxon>Viridiplantae</taxon>
        <taxon>Streptophyta</taxon>
        <taxon>Embryophyta</taxon>
        <taxon>Tracheophyta</taxon>
        <taxon>Spermatophyta</taxon>
        <taxon>Magnoliopsida</taxon>
        <taxon>eudicotyledons</taxon>
        <taxon>Gunneridae</taxon>
        <taxon>Pentapetalae</taxon>
        <taxon>asterids</taxon>
        <taxon>lamiids</taxon>
        <taxon>Lamiales</taxon>
        <taxon>Bignoniaceae</taxon>
        <taxon>Crescentiina</taxon>
        <taxon>Tabebuia alliance</taxon>
        <taxon>Handroanthus</taxon>
    </lineage>
</organism>
<name>A0A2G9HEE6_9LAMI</name>
<protein>
    <submittedName>
        <fullName evidence="2">Uncharacterized protein</fullName>
    </submittedName>
</protein>
<gene>
    <name evidence="2" type="ORF">CDL12_11491</name>
</gene>
<evidence type="ECO:0000313" key="2">
    <source>
        <dbReference type="EMBL" id="PIN15868.1"/>
    </source>
</evidence>
<accession>A0A2G9HEE6</accession>
<keyword evidence="3" id="KW-1185">Reference proteome</keyword>
<evidence type="ECO:0000313" key="3">
    <source>
        <dbReference type="Proteomes" id="UP000231279"/>
    </source>
</evidence>
<keyword evidence="1" id="KW-0812">Transmembrane</keyword>
<dbReference type="AlphaFoldDB" id="A0A2G9HEE6"/>
<keyword evidence="1" id="KW-1133">Transmembrane helix</keyword>
<feature type="transmembrane region" description="Helical" evidence="1">
    <location>
        <begin position="49"/>
        <end position="65"/>
    </location>
</feature>
<keyword evidence="1" id="KW-0472">Membrane</keyword>
<comment type="caution">
    <text evidence="2">The sequence shown here is derived from an EMBL/GenBank/DDBJ whole genome shotgun (WGS) entry which is preliminary data.</text>
</comment>
<evidence type="ECO:0000256" key="1">
    <source>
        <dbReference type="SAM" id="Phobius"/>
    </source>
</evidence>
<reference evidence="3" key="1">
    <citation type="journal article" date="2018" name="Gigascience">
        <title>Genome assembly of the Pink Ipe (Handroanthus impetiginosus, Bignoniaceae), a highly valued, ecologically keystone Neotropical timber forest tree.</title>
        <authorList>
            <person name="Silva-Junior O.B."/>
            <person name="Grattapaglia D."/>
            <person name="Novaes E."/>
            <person name="Collevatti R.G."/>
        </authorList>
    </citation>
    <scope>NUCLEOTIDE SEQUENCE [LARGE SCALE GENOMIC DNA]</scope>
    <source>
        <strain evidence="3">cv. UFG-1</strain>
    </source>
</reference>
<proteinExistence type="predicted"/>
<sequence length="66" mass="6911">MKSTNNFVFDCAIIMYRGGVRQGGGGRSTSAAAGAPEMGIGNLVSNSRFLVNVVPVILVSFILFMA</sequence>
<dbReference type="EMBL" id="NKXS01002001">
    <property type="protein sequence ID" value="PIN15868.1"/>
    <property type="molecule type" value="Genomic_DNA"/>
</dbReference>